<sequence length="142" mass="14894">MRVRVLENFQTYFNYEIHRLESGIEYAGEFARHLASSGCPVEVLEEDPAPEPPTESGTSGASDAEARPGGDGDPGTGGAPQAVASGAAPDGLDIDGTIDTVLGWVGEDDDRARVALELEKAKGEKARATLLKRLEALAGVDE</sequence>
<dbReference type="RefSeq" id="WP_125214724.1">
    <property type="nucleotide sequence ID" value="NZ_PDES01000015.1"/>
</dbReference>
<comment type="caution">
    <text evidence="2">The sequence shown here is derived from an EMBL/GenBank/DDBJ whole genome shotgun (WGS) entry which is preliminary data.</text>
</comment>
<feature type="region of interest" description="Disordered" evidence="1">
    <location>
        <begin position="39"/>
        <end position="91"/>
    </location>
</feature>
<evidence type="ECO:0000256" key="1">
    <source>
        <dbReference type="SAM" id="MobiDB-lite"/>
    </source>
</evidence>
<protein>
    <submittedName>
        <fullName evidence="2">Uncharacterized protein</fullName>
    </submittedName>
</protein>
<evidence type="ECO:0000313" key="3">
    <source>
        <dbReference type="Proteomes" id="UP000276379"/>
    </source>
</evidence>
<name>A0A3R8Q689_9ACTN</name>
<dbReference type="EMBL" id="PDES01000015">
    <property type="protein sequence ID" value="RRQ81558.1"/>
    <property type="molecule type" value="Genomic_DNA"/>
</dbReference>
<gene>
    <name evidence="2" type="ORF">CQW44_30630</name>
</gene>
<reference evidence="2 3" key="1">
    <citation type="submission" date="2017-10" db="EMBL/GenBank/DDBJ databases">
        <title>Draft genome of actinobacteria isolated from guarana (Paullinia cupana (Mart.) Ducke.</title>
        <authorList>
            <person name="Siqueira K.A."/>
            <person name="Liotti R.G."/>
            <person name="Mendes T.A."/>
            <person name="Soares M.A."/>
        </authorList>
    </citation>
    <scope>NUCLEOTIDE SEQUENCE [LARGE SCALE GENOMIC DNA]</scope>
    <source>
        <strain evidence="2 3">199</strain>
    </source>
</reference>
<evidence type="ECO:0000313" key="2">
    <source>
        <dbReference type="EMBL" id="RRQ81558.1"/>
    </source>
</evidence>
<accession>A0A3R8Q689</accession>
<dbReference type="AlphaFoldDB" id="A0A3R8Q689"/>
<organism evidence="2 3">
    <name type="scientific">Streptomyces griseofuscus</name>
    <dbReference type="NCBI Taxonomy" id="146922"/>
    <lineage>
        <taxon>Bacteria</taxon>
        <taxon>Bacillati</taxon>
        <taxon>Actinomycetota</taxon>
        <taxon>Actinomycetes</taxon>
        <taxon>Kitasatosporales</taxon>
        <taxon>Streptomycetaceae</taxon>
        <taxon>Streptomyces</taxon>
    </lineage>
</organism>
<dbReference type="Proteomes" id="UP000276379">
    <property type="component" value="Unassembled WGS sequence"/>
</dbReference>
<proteinExistence type="predicted"/>
<keyword evidence="3" id="KW-1185">Reference proteome</keyword>